<evidence type="ECO:0000256" key="2">
    <source>
        <dbReference type="SAM" id="MobiDB-lite"/>
    </source>
</evidence>
<dbReference type="AlphaFoldDB" id="A0A059FA44"/>
<evidence type="ECO:0000313" key="3">
    <source>
        <dbReference type="EMBL" id="KCZ87467.1"/>
    </source>
</evidence>
<dbReference type="Proteomes" id="UP000024816">
    <property type="component" value="Unassembled WGS sequence"/>
</dbReference>
<keyword evidence="4" id="KW-1185">Reference proteome</keyword>
<proteinExistence type="predicted"/>
<comment type="caution">
    <text evidence="3">The sequence shown here is derived from an EMBL/GenBank/DDBJ whole genome shotgun (WGS) entry which is preliminary data.</text>
</comment>
<accession>A0A059FA44</accession>
<gene>
    <name evidence="3" type="ORF">HJA_13045</name>
</gene>
<evidence type="ECO:0000313" key="4">
    <source>
        <dbReference type="Proteomes" id="UP000024816"/>
    </source>
</evidence>
<dbReference type="RefSeq" id="WP_051597675.1">
    <property type="nucleotide sequence ID" value="NZ_ARYJ01000008.1"/>
</dbReference>
<dbReference type="SUPFAM" id="SSF158791">
    <property type="entry name" value="MgtE N-terminal domain-like"/>
    <property type="match status" value="1"/>
</dbReference>
<name>A0A059FA44_9PROT</name>
<feature type="region of interest" description="Disordered" evidence="2">
    <location>
        <begin position="38"/>
        <end position="59"/>
    </location>
</feature>
<dbReference type="EMBL" id="ARYJ01000008">
    <property type="protein sequence ID" value="KCZ87467.1"/>
    <property type="molecule type" value="Genomic_DNA"/>
</dbReference>
<keyword evidence="1" id="KW-0175">Coiled coil</keyword>
<dbReference type="eggNOG" id="COG3334">
    <property type="taxonomic scope" value="Bacteria"/>
</dbReference>
<evidence type="ECO:0000256" key="1">
    <source>
        <dbReference type="SAM" id="Coils"/>
    </source>
</evidence>
<organism evidence="3 4">
    <name type="scientific">Hyphomonas jannaschiana VP2</name>
    <dbReference type="NCBI Taxonomy" id="1280952"/>
    <lineage>
        <taxon>Bacteria</taxon>
        <taxon>Pseudomonadati</taxon>
        <taxon>Pseudomonadota</taxon>
        <taxon>Alphaproteobacteria</taxon>
        <taxon>Hyphomonadales</taxon>
        <taxon>Hyphomonadaceae</taxon>
        <taxon>Hyphomonas</taxon>
    </lineage>
</organism>
<reference evidence="3 4" key="1">
    <citation type="journal article" date="2014" name="Antonie Van Leeuwenhoek">
        <title>Hyphomonas beringensis sp. nov. and Hyphomonas chukchiensis sp. nov., isolated from surface seawater of the Bering Sea and Chukchi Sea.</title>
        <authorList>
            <person name="Li C."/>
            <person name="Lai Q."/>
            <person name="Li G."/>
            <person name="Dong C."/>
            <person name="Wang J."/>
            <person name="Liao Y."/>
            <person name="Shao Z."/>
        </authorList>
    </citation>
    <scope>NUCLEOTIDE SEQUENCE [LARGE SCALE GENOMIC DNA]</scope>
    <source>
        <strain evidence="3 4">VP2</strain>
    </source>
</reference>
<dbReference type="STRING" id="1280952.HJA_13045"/>
<sequence>MKSLNNSRSYVLLTLGFLFTLGAAVRFLPSNLAIAESPQTPAHPAEAEDHSPSAEASLPNTKQVDQVCFTAETAALLADDQRKLKEQQAALQELELELLARQQELDRRAADLQAVEATLQDRWVQLQDVSNDDMEHLARMYGTMKPDQAASIFNQMDSDFAAGFLRLMRSEQAGMILAGMETKKAYAVSLRLAALNEDVRNSTKAE</sequence>
<evidence type="ECO:0008006" key="5">
    <source>
        <dbReference type="Google" id="ProtNLM"/>
    </source>
</evidence>
<protein>
    <recommendedName>
        <fullName evidence="5">Magnesium transporter MgtE intracellular domain-containing protein</fullName>
    </recommendedName>
</protein>
<dbReference type="OrthoDB" id="9791432at2"/>
<feature type="coiled-coil region" evidence="1">
    <location>
        <begin position="77"/>
        <end position="104"/>
    </location>
</feature>
<dbReference type="PATRIC" id="fig|1280952.3.peg.2609"/>